<comment type="catalytic activity">
    <reaction evidence="7 8">
        <text>hydrogencarbonate + H(+) = CO2 + H2O</text>
        <dbReference type="Rhea" id="RHEA:10748"/>
        <dbReference type="ChEBI" id="CHEBI:15377"/>
        <dbReference type="ChEBI" id="CHEBI:15378"/>
        <dbReference type="ChEBI" id="CHEBI:16526"/>
        <dbReference type="ChEBI" id="CHEBI:17544"/>
        <dbReference type="EC" id="4.2.1.1"/>
    </reaction>
</comment>
<keyword evidence="4" id="KW-0479">Metal-binding</keyword>
<comment type="caution">
    <text evidence="9">The sequence shown here is derived from an EMBL/GenBank/DDBJ whole genome shotgun (WGS) entry which is preliminary data.</text>
</comment>
<name>A0ABT4UHZ4_9BACT</name>
<reference evidence="9 10" key="1">
    <citation type="submission" date="2022-12" db="EMBL/GenBank/DDBJ databases">
        <title>Chitinophagaceae gen. sp. nov., a new member of the family Chitinophagaceae, isolated from soil in a chemical factory.</title>
        <authorList>
            <person name="Ke Z."/>
        </authorList>
    </citation>
    <scope>NUCLEOTIDE SEQUENCE [LARGE SCALE GENOMIC DNA]</scope>
    <source>
        <strain evidence="9 10">LY-5</strain>
    </source>
</reference>
<proteinExistence type="inferred from homology"/>
<evidence type="ECO:0000256" key="1">
    <source>
        <dbReference type="ARBA" id="ARBA00001947"/>
    </source>
</evidence>
<evidence type="ECO:0000313" key="9">
    <source>
        <dbReference type="EMBL" id="MDA3614451.1"/>
    </source>
</evidence>
<dbReference type="InterPro" id="IPR015892">
    <property type="entry name" value="Carbonic_anhydrase_CS"/>
</dbReference>
<dbReference type="Gene3D" id="3.40.1050.10">
    <property type="entry name" value="Carbonic anhydrase"/>
    <property type="match status" value="1"/>
</dbReference>
<evidence type="ECO:0000256" key="3">
    <source>
        <dbReference type="ARBA" id="ARBA00012925"/>
    </source>
</evidence>
<sequence>MSFQTIEQIFENNITWANKKKEEDPNYFSDLAKMQKPPYLWIGCSDSRVPPNTVTGTDPGEIFIHRNIANVVVNTDLNLLSVLEYAVVHLGVQHVIVAGHYNCGGVKAAMSNQSFGMLDSWLSNIKTVYRLHEKELDAIENLDARADRFAELNVQEQVTNLANTNIIQNAWKEGKQIQVHGWVYDLYNGLLKPISKLDNSSDVSKIYAFENL</sequence>
<dbReference type="RefSeq" id="WP_407030778.1">
    <property type="nucleotide sequence ID" value="NZ_JAQGEF010000006.1"/>
</dbReference>
<dbReference type="SUPFAM" id="SSF53056">
    <property type="entry name" value="beta-carbonic anhydrase, cab"/>
    <property type="match status" value="1"/>
</dbReference>
<dbReference type="SMART" id="SM00947">
    <property type="entry name" value="Pro_CA"/>
    <property type="match status" value="1"/>
</dbReference>
<comment type="function">
    <text evidence="8">Reversible hydration of carbon dioxide.</text>
</comment>
<keyword evidence="5 8" id="KW-0862">Zinc</keyword>
<protein>
    <recommendedName>
        <fullName evidence="3 8">Carbonic anhydrase</fullName>
        <ecNumber evidence="3 8">4.2.1.1</ecNumber>
    </recommendedName>
    <alternativeName>
        <fullName evidence="8">Carbonate dehydratase</fullName>
    </alternativeName>
</protein>
<dbReference type="Pfam" id="PF00484">
    <property type="entry name" value="Pro_CA"/>
    <property type="match status" value="1"/>
</dbReference>
<dbReference type="CDD" id="cd00883">
    <property type="entry name" value="beta_CA_cladeA"/>
    <property type="match status" value="1"/>
</dbReference>
<dbReference type="PANTHER" id="PTHR11002:SF76">
    <property type="entry name" value="CARBONIC ANHYDRASE"/>
    <property type="match status" value="1"/>
</dbReference>
<comment type="cofactor">
    <cofactor evidence="1">
        <name>Zn(2+)</name>
        <dbReference type="ChEBI" id="CHEBI:29105"/>
    </cofactor>
</comment>
<evidence type="ECO:0000256" key="2">
    <source>
        <dbReference type="ARBA" id="ARBA00006217"/>
    </source>
</evidence>
<accession>A0ABT4UHZ4</accession>
<comment type="similarity">
    <text evidence="2 8">Belongs to the beta-class carbonic anhydrase family.</text>
</comment>
<dbReference type="PROSITE" id="PS00705">
    <property type="entry name" value="PROK_CO2_ANHYDRASE_2"/>
    <property type="match status" value="1"/>
</dbReference>
<dbReference type="PROSITE" id="PS00704">
    <property type="entry name" value="PROK_CO2_ANHYDRASE_1"/>
    <property type="match status" value="1"/>
</dbReference>
<keyword evidence="10" id="KW-1185">Reference proteome</keyword>
<dbReference type="Proteomes" id="UP001210231">
    <property type="component" value="Unassembled WGS sequence"/>
</dbReference>
<organism evidence="9 10">
    <name type="scientific">Polluticaenibacter yanchengensis</name>
    <dbReference type="NCBI Taxonomy" id="3014562"/>
    <lineage>
        <taxon>Bacteria</taxon>
        <taxon>Pseudomonadati</taxon>
        <taxon>Bacteroidota</taxon>
        <taxon>Chitinophagia</taxon>
        <taxon>Chitinophagales</taxon>
        <taxon>Chitinophagaceae</taxon>
        <taxon>Polluticaenibacter</taxon>
    </lineage>
</organism>
<evidence type="ECO:0000256" key="8">
    <source>
        <dbReference type="RuleBase" id="RU003956"/>
    </source>
</evidence>
<dbReference type="InterPro" id="IPR036874">
    <property type="entry name" value="Carbonic_anhydrase_sf"/>
</dbReference>
<gene>
    <name evidence="9" type="ORF">O3P16_06500</name>
</gene>
<evidence type="ECO:0000313" key="10">
    <source>
        <dbReference type="Proteomes" id="UP001210231"/>
    </source>
</evidence>
<dbReference type="EMBL" id="JAQGEF010000006">
    <property type="protein sequence ID" value="MDA3614451.1"/>
    <property type="molecule type" value="Genomic_DNA"/>
</dbReference>
<dbReference type="EC" id="4.2.1.1" evidence="3 8"/>
<evidence type="ECO:0000256" key="6">
    <source>
        <dbReference type="ARBA" id="ARBA00023239"/>
    </source>
</evidence>
<evidence type="ECO:0000256" key="5">
    <source>
        <dbReference type="ARBA" id="ARBA00022833"/>
    </source>
</evidence>
<evidence type="ECO:0000256" key="7">
    <source>
        <dbReference type="ARBA" id="ARBA00048348"/>
    </source>
</evidence>
<keyword evidence="6 8" id="KW-0456">Lyase</keyword>
<dbReference type="PANTHER" id="PTHR11002">
    <property type="entry name" value="CARBONIC ANHYDRASE"/>
    <property type="match status" value="1"/>
</dbReference>
<dbReference type="InterPro" id="IPR001765">
    <property type="entry name" value="Carbonic_anhydrase"/>
</dbReference>
<evidence type="ECO:0000256" key="4">
    <source>
        <dbReference type="ARBA" id="ARBA00022723"/>
    </source>
</evidence>